<dbReference type="PANTHER" id="PTHR43821:SF1">
    <property type="entry name" value="NAD(P)H NITROREDUCTASE YDJA-RELATED"/>
    <property type="match status" value="1"/>
</dbReference>
<dbReference type="EC" id="1.-.-.-" evidence="7"/>
<comment type="similarity">
    <text evidence="1 7">Belongs to the nitroreductase family.</text>
</comment>
<keyword evidence="6 7" id="KW-0520">NAD</keyword>
<evidence type="ECO:0000256" key="1">
    <source>
        <dbReference type="ARBA" id="ARBA00007118"/>
    </source>
</evidence>
<comment type="caution">
    <text evidence="10">The sequence shown here is derived from an EMBL/GenBank/DDBJ whole genome shotgun (WGS) entry which is preliminary data.</text>
</comment>
<keyword evidence="2 7" id="KW-0285">Flavoprotein</keyword>
<dbReference type="AlphaFoldDB" id="A0A6N6MCM5"/>
<dbReference type="CDD" id="cd02135">
    <property type="entry name" value="YdjA-like"/>
    <property type="match status" value="1"/>
</dbReference>
<keyword evidence="3 7" id="KW-0288">FMN</keyword>
<proteinExistence type="inferred from homology"/>
<feature type="binding site" description="in other chain" evidence="8">
    <location>
        <begin position="142"/>
        <end position="144"/>
    </location>
    <ligand>
        <name>FMN</name>
        <dbReference type="ChEBI" id="CHEBI:58210"/>
        <note>ligand shared between dimeric partners</note>
    </ligand>
</feature>
<organism evidence="10 11">
    <name type="scientific">Salibacter halophilus</name>
    <dbReference type="NCBI Taxonomy" id="1803916"/>
    <lineage>
        <taxon>Bacteria</taxon>
        <taxon>Pseudomonadati</taxon>
        <taxon>Bacteroidota</taxon>
        <taxon>Flavobacteriia</taxon>
        <taxon>Flavobacteriales</taxon>
        <taxon>Salibacteraceae</taxon>
        <taxon>Salibacter</taxon>
    </lineage>
</organism>
<dbReference type="PIRSF" id="PIRSF000232">
    <property type="entry name" value="YdjA"/>
    <property type="match status" value="1"/>
</dbReference>
<dbReference type="InterPro" id="IPR026021">
    <property type="entry name" value="YdjA-like"/>
</dbReference>
<evidence type="ECO:0000256" key="4">
    <source>
        <dbReference type="ARBA" id="ARBA00022857"/>
    </source>
</evidence>
<dbReference type="SUPFAM" id="SSF55469">
    <property type="entry name" value="FMN-dependent nitroreductase-like"/>
    <property type="match status" value="1"/>
</dbReference>
<evidence type="ECO:0000256" key="2">
    <source>
        <dbReference type="ARBA" id="ARBA00022630"/>
    </source>
</evidence>
<feature type="binding site" description="in other chain" evidence="8">
    <location>
        <begin position="15"/>
        <end position="17"/>
    </location>
    <ligand>
        <name>FMN</name>
        <dbReference type="ChEBI" id="CHEBI:58210"/>
        <note>ligand shared between dimeric partners</note>
    </ligand>
</feature>
<dbReference type="InterPro" id="IPR000415">
    <property type="entry name" value="Nitroreductase-like"/>
</dbReference>
<evidence type="ECO:0000256" key="6">
    <source>
        <dbReference type="ARBA" id="ARBA00023027"/>
    </source>
</evidence>
<comment type="cofactor">
    <cofactor evidence="8">
        <name>FMN</name>
        <dbReference type="ChEBI" id="CHEBI:58210"/>
    </cofactor>
    <text evidence="8">Binds 1 FMN per subunit.</text>
</comment>
<dbReference type="GO" id="GO:0016491">
    <property type="term" value="F:oxidoreductase activity"/>
    <property type="evidence" value="ECO:0007669"/>
    <property type="project" value="UniProtKB-UniRule"/>
</dbReference>
<dbReference type="OrthoDB" id="9804207at2"/>
<reference evidence="10 11" key="1">
    <citation type="submission" date="2019-09" db="EMBL/GenBank/DDBJ databases">
        <title>Genomes of Cryomorphaceae.</title>
        <authorList>
            <person name="Bowman J.P."/>
        </authorList>
    </citation>
    <scope>NUCLEOTIDE SEQUENCE [LARGE SCALE GENOMIC DNA]</scope>
    <source>
        <strain evidence="10 11">KCTC 52047</strain>
    </source>
</reference>
<dbReference type="Gene3D" id="3.40.109.10">
    <property type="entry name" value="NADH Oxidase"/>
    <property type="match status" value="1"/>
</dbReference>
<evidence type="ECO:0000256" key="3">
    <source>
        <dbReference type="ARBA" id="ARBA00022643"/>
    </source>
</evidence>
<protein>
    <recommendedName>
        <fullName evidence="7">Putative NAD(P)H nitroreductase</fullName>
        <ecNumber evidence="7">1.-.-.-</ecNumber>
    </recommendedName>
</protein>
<evidence type="ECO:0000256" key="5">
    <source>
        <dbReference type="ARBA" id="ARBA00023002"/>
    </source>
</evidence>
<keyword evidence="11" id="KW-1185">Reference proteome</keyword>
<accession>A0A6N6MCM5</accession>
<gene>
    <name evidence="10" type="ORF">F3059_00190</name>
</gene>
<evidence type="ECO:0000256" key="7">
    <source>
        <dbReference type="PIRNR" id="PIRNR000232"/>
    </source>
</evidence>
<evidence type="ECO:0000313" key="10">
    <source>
        <dbReference type="EMBL" id="KAB1066307.1"/>
    </source>
</evidence>
<dbReference type="EMBL" id="WACR01000001">
    <property type="protein sequence ID" value="KAB1066307.1"/>
    <property type="molecule type" value="Genomic_DNA"/>
</dbReference>
<dbReference type="InterPro" id="IPR052530">
    <property type="entry name" value="NAD(P)H_nitroreductase"/>
</dbReference>
<keyword evidence="5 7" id="KW-0560">Oxidoreductase</keyword>
<evidence type="ECO:0000256" key="8">
    <source>
        <dbReference type="PIRSR" id="PIRSR000232-1"/>
    </source>
</evidence>
<evidence type="ECO:0000313" key="11">
    <source>
        <dbReference type="Proteomes" id="UP000435357"/>
    </source>
</evidence>
<name>A0A6N6MCM5_9FLAO</name>
<feature type="domain" description="Nitroreductase" evidence="9">
    <location>
        <begin position="12"/>
        <end position="173"/>
    </location>
</feature>
<evidence type="ECO:0000259" key="9">
    <source>
        <dbReference type="Pfam" id="PF00881"/>
    </source>
</evidence>
<keyword evidence="4 7" id="KW-0521">NADP</keyword>
<dbReference type="InterPro" id="IPR029479">
    <property type="entry name" value="Nitroreductase"/>
</dbReference>
<dbReference type="PANTHER" id="PTHR43821">
    <property type="entry name" value="NAD(P)H NITROREDUCTASE YDJA-RELATED"/>
    <property type="match status" value="1"/>
</dbReference>
<feature type="binding site" evidence="8">
    <location>
        <position position="46"/>
    </location>
    <ligand>
        <name>FMN</name>
        <dbReference type="ChEBI" id="CHEBI:58210"/>
        <note>ligand shared between dimeric partners</note>
    </ligand>
</feature>
<dbReference type="Pfam" id="PF00881">
    <property type="entry name" value="Nitroreductase"/>
    <property type="match status" value="1"/>
</dbReference>
<dbReference type="Proteomes" id="UP000435357">
    <property type="component" value="Unassembled WGS sequence"/>
</dbReference>
<sequence>MRFNVSEINECIRTRRSIYPEQFSDRKVHKELIEVLIENARWAPTHKLTQPWRFKVFMEDGLKRFAEWHSETYKKITPPEKFKEMKYRKLRDRPLKSSAVIAIVMQRDEKESIPVEEEIAAVAAAVQNMHITCSAYGLAAYWGSGGLTYTDEMKEFLGIGEKDICLGMFFIGYPEIEWPRKTMRLERRKVTEFITE</sequence>